<comment type="caution">
    <text evidence="1">The sequence shown here is derived from an EMBL/GenBank/DDBJ whole genome shotgun (WGS) entry which is preliminary data.</text>
</comment>
<gene>
    <name evidence="1" type="ORF">MNOR_LOCUS12194</name>
</gene>
<proteinExistence type="predicted"/>
<organism evidence="1 2">
    <name type="scientific">Meganyctiphanes norvegica</name>
    <name type="common">Northern krill</name>
    <name type="synonym">Thysanopoda norvegica</name>
    <dbReference type="NCBI Taxonomy" id="48144"/>
    <lineage>
        <taxon>Eukaryota</taxon>
        <taxon>Metazoa</taxon>
        <taxon>Ecdysozoa</taxon>
        <taxon>Arthropoda</taxon>
        <taxon>Crustacea</taxon>
        <taxon>Multicrustacea</taxon>
        <taxon>Malacostraca</taxon>
        <taxon>Eumalacostraca</taxon>
        <taxon>Eucarida</taxon>
        <taxon>Euphausiacea</taxon>
        <taxon>Euphausiidae</taxon>
        <taxon>Meganyctiphanes</taxon>
    </lineage>
</organism>
<dbReference type="EMBL" id="CAXKWB010006618">
    <property type="protein sequence ID" value="CAL4083632.1"/>
    <property type="molecule type" value="Genomic_DNA"/>
</dbReference>
<accession>A0AAV2QHX1</accession>
<protein>
    <submittedName>
        <fullName evidence="1">Uncharacterized protein</fullName>
    </submittedName>
</protein>
<sequence length="193" mass="22289">MILQFSFKLPKNLTKWSICPIFAIFRYAFLVLCILAQVLTKSTQSDLVWKPVGLQVNDLEIAKINLKADGVIVNNSISLDMGCDHALNEAGGLSYLEAAWYESSKKGQADGKKLTEDHPERELKFFFWHQHTIVLKGCWMSRSSRRCSQCVKMRLYKGRYYCCNGSRCRERRIPRLKKECGLFSCTIYCDCTY</sequence>
<dbReference type="AlphaFoldDB" id="A0AAV2QHX1"/>
<name>A0AAV2QHX1_MEGNR</name>
<reference evidence="1 2" key="1">
    <citation type="submission" date="2024-05" db="EMBL/GenBank/DDBJ databases">
        <authorList>
            <person name="Wallberg A."/>
        </authorList>
    </citation>
    <scope>NUCLEOTIDE SEQUENCE [LARGE SCALE GENOMIC DNA]</scope>
</reference>
<evidence type="ECO:0000313" key="1">
    <source>
        <dbReference type="EMBL" id="CAL4083632.1"/>
    </source>
</evidence>
<evidence type="ECO:0000313" key="2">
    <source>
        <dbReference type="Proteomes" id="UP001497623"/>
    </source>
</evidence>
<keyword evidence="2" id="KW-1185">Reference proteome</keyword>
<dbReference type="Proteomes" id="UP001497623">
    <property type="component" value="Unassembled WGS sequence"/>
</dbReference>